<dbReference type="Pfam" id="PF01882">
    <property type="entry name" value="DUF58"/>
    <property type="match status" value="1"/>
</dbReference>
<feature type="domain" description="DUF58" evidence="1">
    <location>
        <begin position="45"/>
        <end position="210"/>
    </location>
</feature>
<dbReference type="PANTHER" id="PTHR33608">
    <property type="entry name" value="BLL2464 PROTEIN"/>
    <property type="match status" value="1"/>
</dbReference>
<accession>A0A3D9XSW4</accession>
<dbReference type="RefSeq" id="WP_166435470.1">
    <property type="nucleotide sequence ID" value="NZ_CP038196.1"/>
</dbReference>
<dbReference type="InterPro" id="IPR002881">
    <property type="entry name" value="DUF58"/>
</dbReference>
<protein>
    <submittedName>
        <fullName evidence="2">Uncharacterized protein DUF58</fullName>
    </submittedName>
</protein>
<dbReference type="EMBL" id="QTUJ01000001">
    <property type="protein sequence ID" value="REF73530.1"/>
    <property type="molecule type" value="Genomic_DNA"/>
</dbReference>
<name>A0A3D9XSW4_PARVE</name>
<dbReference type="AlphaFoldDB" id="A0A3D9XSW4"/>
<sequence length="331" mass="36360">MSVTDPPIPLAALGRAVLRMRQTVPAAGLGVHVRRRQGHSLEFREYRPYQRGDDIRTVDWRASSRLPRRSDLLVRSFEAEQQLTLVIVLDNRPDMRLPEAMPKLLYALWAVRALATLALGQGDEVVLARLFSGAAPAIARLRGGSGQIQARHWADAIWQDGDARSADSRASVAAQPDFADLAGVVRRLRPAGAVVVISDMLFDDPEHRFMQFARAAQRQRRSLSVLQLDSLQHETALLRREREFRLIRPGHAIDAGTQQFDESVLAAAADAVAGHLAMSRHAIHAGGLDWPLEPVTWPEPGLSGAEMLKSHFSRTFPGLPMLAGLSLGGIA</sequence>
<dbReference type="Proteomes" id="UP000256941">
    <property type="component" value="Unassembled WGS sequence"/>
</dbReference>
<evidence type="ECO:0000313" key="2">
    <source>
        <dbReference type="EMBL" id="REF73530.1"/>
    </source>
</evidence>
<reference evidence="2 3" key="1">
    <citation type="submission" date="2018-08" db="EMBL/GenBank/DDBJ databases">
        <title>Genomic Encyclopedia of Archaeal and Bacterial Type Strains, Phase II (KMG-II): from individual species to whole genera.</title>
        <authorList>
            <person name="Goeker M."/>
        </authorList>
    </citation>
    <scope>NUCLEOTIDE SEQUENCE [LARGE SCALE GENOMIC DNA]</scope>
    <source>
        <strain evidence="2 3">DSM 17099</strain>
    </source>
</reference>
<evidence type="ECO:0000313" key="3">
    <source>
        <dbReference type="Proteomes" id="UP000256941"/>
    </source>
</evidence>
<comment type="caution">
    <text evidence="2">The sequence shown here is derived from an EMBL/GenBank/DDBJ whole genome shotgun (WGS) entry which is preliminary data.</text>
</comment>
<organism evidence="2 3">
    <name type="scientific">Paracoccus versutus</name>
    <name type="common">Thiobacillus versutus</name>
    <dbReference type="NCBI Taxonomy" id="34007"/>
    <lineage>
        <taxon>Bacteria</taxon>
        <taxon>Pseudomonadati</taxon>
        <taxon>Pseudomonadota</taxon>
        <taxon>Alphaproteobacteria</taxon>
        <taxon>Rhodobacterales</taxon>
        <taxon>Paracoccaceae</taxon>
        <taxon>Paracoccus</taxon>
    </lineage>
</organism>
<gene>
    <name evidence="2" type="ORF">BDD41_2095</name>
</gene>
<evidence type="ECO:0000259" key="1">
    <source>
        <dbReference type="Pfam" id="PF01882"/>
    </source>
</evidence>
<proteinExistence type="predicted"/>
<dbReference type="PANTHER" id="PTHR33608:SF6">
    <property type="entry name" value="BLL2464 PROTEIN"/>
    <property type="match status" value="1"/>
</dbReference>